<protein>
    <submittedName>
        <fullName evidence="2">Aminoacrylate peracid reductase RutC</fullName>
    </submittedName>
</protein>
<dbReference type="GO" id="GO:0005829">
    <property type="term" value="C:cytosol"/>
    <property type="evidence" value="ECO:0007669"/>
    <property type="project" value="TreeGrafter"/>
</dbReference>
<evidence type="ECO:0000313" key="3">
    <source>
        <dbReference type="Proteomes" id="UP000095228"/>
    </source>
</evidence>
<dbReference type="PANTHER" id="PTHR11803:SF59">
    <property type="entry name" value="ENDORIBONUCLEASE"/>
    <property type="match status" value="1"/>
</dbReference>
<dbReference type="CDD" id="cd06151">
    <property type="entry name" value="YjgF_YER057c_UK114_like_3"/>
    <property type="match status" value="1"/>
</dbReference>
<dbReference type="STRING" id="1838286.Verru16b_01009"/>
<dbReference type="GO" id="GO:0019239">
    <property type="term" value="F:deaminase activity"/>
    <property type="evidence" value="ECO:0007669"/>
    <property type="project" value="TreeGrafter"/>
</dbReference>
<dbReference type="Gene3D" id="3.30.1330.40">
    <property type="entry name" value="RutC-like"/>
    <property type="match status" value="1"/>
</dbReference>
<feature type="chain" id="PRO_5009105066" evidence="1">
    <location>
        <begin position="18"/>
        <end position="162"/>
    </location>
</feature>
<dbReference type="AlphaFoldDB" id="A0A1D8ASS3"/>
<reference evidence="2 3" key="1">
    <citation type="submission" date="2016-06" db="EMBL/GenBank/DDBJ databases">
        <title>Three novel species with peptidoglycan cell walls form the new genus Lacunisphaera gen. nov. in the family Opitutaceae of the verrucomicrobial subdivision 4.</title>
        <authorList>
            <person name="Rast P."/>
            <person name="Gloeckner I."/>
            <person name="Jogler M."/>
            <person name="Boedeker C."/>
            <person name="Jeske O."/>
            <person name="Wiegand S."/>
            <person name="Reinhardt R."/>
            <person name="Schumann P."/>
            <person name="Rohde M."/>
            <person name="Spring S."/>
            <person name="Gloeckner F.O."/>
            <person name="Jogler C."/>
        </authorList>
    </citation>
    <scope>NUCLEOTIDE SEQUENCE [LARGE SCALE GENOMIC DNA]</scope>
    <source>
        <strain evidence="2 3">IG16b</strain>
    </source>
</reference>
<dbReference type="Proteomes" id="UP000095228">
    <property type="component" value="Chromosome"/>
</dbReference>
<evidence type="ECO:0000313" key="2">
    <source>
        <dbReference type="EMBL" id="AOS43949.1"/>
    </source>
</evidence>
<dbReference type="EMBL" id="CP016094">
    <property type="protein sequence ID" value="AOS43949.1"/>
    <property type="molecule type" value="Genomic_DNA"/>
</dbReference>
<dbReference type="InterPro" id="IPR035959">
    <property type="entry name" value="RutC-like_sf"/>
</dbReference>
<name>A0A1D8ASS3_9BACT</name>
<keyword evidence="1" id="KW-0732">Signal</keyword>
<dbReference type="InterPro" id="IPR006175">
    <property type="entry name" value="YjgF/YER057c/UK114"/>
</dbReference>
<accession>A0A1D8ASS3</accession>
<dbReference type="PANTHER" id="PTHR11803">
    <property type="entry name" value="2-IMINOBUTANOATE/2-IMINOPROPANOATE DEAMINASE RIDA"/>
    <property type="match status" value="1"/>
</dbReference>
<evidence type="ECO:0000256" key="1">
    <source>
        <dbReference type="SAM" id="SignalP"/>
    </source>
</evidence>
<keyword evidence="3" id="KW-1185">Reference proteome</keyword>
<feature type="signal peptide" evidence="1">
    <location>
        <begin position="1"/>
        <end position="17"/>
    </location>
</feature>
<sequence length="162" mass="17610">MKKLILLLATAALLRAAAPTEVILTGRPDWSIASGVALPAGRAVFWTSGTVPTQINKDGKTVYERYGDTYTQGVSCLKNIEAVLAEQGLTLKDVVYLRVYLTPDAAKDGKPDFPGWFKAYGEYFNNAENPRKTARSTLAVSALVSPDWLIEIEAFAAYPAQP</sequence>
<dbReference type="RefSeq" id="WP_069961255.1">
    <property type="nucleotide sequence ID" value="NZ_CP016094.1"/>
</dbReference>
<dbReference type="SUPFAM" id="SSF55298">
    <property type="entry name" value="YjgF-like"/>
    <property type="match status" value="1"/>
</dbReference>
<gene>
    <name evidence="2" type="primary">rutC_1</name>
    <name evidence="2" type="ORF">Verru16b_01009</name>
</gene>
<dbReference type="OrthoDB" id="9803101at2"/>
<organism evidence="2 3">
    <name type="scientific">Lacunisphaera limnophila</name>
    <dbReference type="NCBI Taxonomy" id="1838286"/>
    <lineage>
        <taxon>Bacteria</taxon>
        <taxon>Pseudomonadati</taxon>
        <taxon>Verrucomicrobiota</taxon>
        <taxon>Opitutia</taxon>
        <taxon>Opitutales</taxon>
        <taxon>Opitutaceae</taxon>
        <taxon>Lacunisphaera</taxon>
    </lineage>
</organism>
<dbReference type="KEGG" id="obg:Verru16b_01009"/>
<dbReference type="Pfam" id="PF01042">
    <property type="entry name" value="Ribonuc_L-PSP"/>
    <property type="match status" value="1"/>
</dbReference>
<proteinExistence type="predicted"/>